<evidence type="ECO:0000313" key="3">
    <source>
        <dbReference type="Proteomes" id="UP000267798"/>
    </source>
</evidence>
<dbReference type="InterPro" id="IPR036249">
    <property type="entry name" value="Thioredoxin-like_sf"/>
</dbReference>
<evidence type="ECO:0008006" key="4">
    <source>
        <dbReference type="Google" id="ProtNLM"/>
    </source>
</evidence>
<keyword evidence="3" id="KW-1185">Reference proteome</keyword>
<dbReference type="RefSeq" id="WP_120114066.1">
    <property type="nucleotide sequence ID" value="NZ_QXQB01000007.1"/>
</dbReference>
<evidence type="ECO:0000256" key="1">
    <source>
        <dbReference type="SAM" id="Phobius"/>
    </source>
</evidence>
<name>A0A3A6PG76_9BACL</name>
<keyword evidence="1" id="KW-0472">Membrane</keyword>
<dbReference type="EMBL" id="QXQB01000007">
    <property type="protein sequence ID" value="RJX37069.1"/>
    <property type="molecule type" value="Genomic_DNA"/>
</dbReference>
<dbReference type="OrthoDB" id="2974362at2"/>
<accession>A0A3A6PG76</accession>
<sequence length="190" mass="21391">MSAIFYVSYVILWALVILLTVACIHLLKRKPASLQQDTHLQSDSDELEGLGLPTGAPFPNDGRLTLGGAVPDFRNSLIICSMTACGSCEAMYPSLLRFHQRNPHVSIYILLFTDQEEQIQQTVDKYPFDLPVLACTPEDTDFFQTKFFPFGYAVNQDGLVCSKSHLNKENDFDLMASTLADHEVRLKRAW</sequence>
<gene>
    <name evidence="2" type="ORF">D3P09_24465</name>
</gene>
<keyword evidence="1" id="KW-1133">Transmembrane helix</keyword>
<organism evidence="2 3">
    <name type="scientific">Paenibacillus pinisoli</name>
    <dbReference type="NCBI Taxonomy" id="1276110"/>
    <lineage>
        <taxon>Bacteria</taxon>
        <taxon>Bacillati</taxon>
        <taxon>Bacillota</taxon>
        <taxon>Bacilli</taxon>
        <taxon>Bacillales</taxon>
        <taxon>Paenibacillaceae</taxon>
        <taxon>Paenibacillus</taxon>
    </lineage>
</organism>
<evidence type="ECO:0000313" key="2">
    <source>
        <dbReference type="EMBL" id="RJX37069.1"/>
    </source>
</evidence>
<dbReference type="Gene3D" id="3.40.30.10">
    <property type="entry name" value="Glutaredoxin"/>
    <property type="match status" value="1"/>
</dbReference>
<feature type="transmembrane region" description="Helical" evidence="1">
    <location>
        <begin position="6"/>
        <end position="27"/>
    </location>
</feature>
<protein>
    <recommendedName>
        <fullName evidence="4">Thioredoxin domain-containing protein</fullName>
    </recommendedName>
</protein>
<keyword evidence="1" id="KW-0812">Transmembrane</keyword>
<reference evidence="2 3" key="1">
    <citation type="submission" date="2018-09" db="EMBL/GenBank/DDBJ databases">
        <title>Paenibacillus aracenensis nov. sp. isolated from a cave in southern Spain.</title>
        <authorList>
            <person name="Jurado V."/>
            <person name="Gutierrez-Patricio S."/>
            <person name="Gonzalez-Pimentel J.L."/>
            <person name="Miller A.Z."/>
            <person name="Laiz L."/>
            <person name="Saiz-Jimenez C."/>
        </authorList>
    </citation>
    <scope>NUCLEOTIDE SEQUENCE [LARGE SCALE GENOMIC DNA]</scope>
    <source>
        <strain evidence="2 3">JCM 19203</strain>
    </source>
</reference>
<dbReference type="AlphaFoldDB" id="A0A3A6PG76"/>
<proteinExistence type="predicted"/>
<dbReference type="SUPFAM" id="SSF52833">
    <property type="entry name" value="Thioredoxin-like"/>
    <property type="match status" value="1"/>
</dbReference>
<comment type="caution">
    <text evidence="2">The sequence shown here is derived from an EMBL/GenBank/DDBJ whole genome shotgun (WGS) entry which is preliminary data.</text>
</comment>
<dbReference type="Proteomes" id="UP000267798">
    <property type="component" value="Unassembled WGS sequence"/>
</dbReference>